<dbReference type="EMBL" id="DP000086">
    <property type="protein sequence ID" value="ABB47373.2"/>
    <property type="molecule type" value="Genomic_DNA"/>
</dbReference>
<protein>
    <submittedName>
        <fullName evidence="1">Uncharacterized protein</fullName>
    </submittedName>
</protein>
<accession>Q339A7</accession>
<reference evidence="1" key="3">
    <citation type="submission" date="2006-07" db="EMBL/GenBank/DDBJ databases">
        <authorList>
            <person name="Buell R."/>
        </authorList>
    </citation>
    <scope>NUCLEOTIDE SEQUENCE</scope>
</reference>
<gene>
    <name evidence="1" type="ordered locus">LOC_Os10g22940</name>
</gene>
<sequence>MASDMDSGKPPSGVAIDQACPKQCHCHRSGSLHATKVALELIVGEFTGYCCDFMWSGQTGQGLPRESIKLSSTLRVLRFVFTEVRRSNWQRTDGQTGGIAAVRPAGTRRLDRRRQESAAGVLGGCITPPKILYILGRKELIVPIAVKPPKFIHSSISTSLARRTLTVMKRACALWTCGFVAVPF</sequence>
<evidence type="ECO:0000313" key="1">
    <source>
        <dbReference type="EMBL" id="ABB47373.2"/>
    </source>
</evidence>
<proteinExistence type="predicted"/>
<reference evidence="1" key="1">
    <citation type="journal article" date="2003" name="Science">
        <title>In-depth view of structure, activity, and evolution of rice chromosome 10.</title>
        <authorList>
            <consortium name="Rice Chromosome 10 Sequencing Consortium"/>
        </authorList>
    </citation>
    <scope>NUCLEOTIDE SEQUENCE [LARGE SCALE GENOMIC DNA]</scope>
</reference>
<dbReference type="AlphaFoldDB" id="Q339A7"/>
<organism evidence="1">
    <name type="scientific">Oryza sativa subsp. japonica</name>
    <name type="common">Rice</name>
    <dbReference type="NCBI Taxonomy" id="39947"/>
    <lineage>
        <taxon>Eukaryota</taxon>
        <taxon>Viridiplantae</taxon>
        <taxon>Streptophyta</taxon>
        <taxon>Embryophyta</taxon>
        <taxon>Tracheophyta</taxon>
        <taxon>Spermatophyta</taxon>
        <taxon>Magnoliopsida</taxon>
        <taxon>Liliopsida</taxon>
        <taxon>Poales</taxon>
        <taxon>Poaceae</taxon>
        <taxon>BOP clade</taxon>
        <taxon>Oryzoideae</taxon>
        <taxon>Oryzeae</taxon>
        <taxon>Oryzinae</taxon>
        <taxon>Oryza</taxon>
        <taxon>Oryza sativa</taxon>
    </lineage>
</organism>
<reference evidence="1" key="2">
    <citation type="submission" date="2003-05" db="EMBL/GenBank/DDBJ databases">
        <authorList>
            <person name="Buell C.R."/>
            <person name="Wing R.A."/>
            <person name="McCombie W.R."/>
            <person name="Messing J."/>
            <person name="Yuan Q."/>
            <person name="Ouyang S."/>
        </authorList>
    </citation>
    <scope>NUCLEOTIDE SEQUENCE</scope>
</reference>
<name>Q339A7_ORYSJ</name>